<proteinExistence type="predicted"/>
<name>A0ABM7IFB4_9MYCO</name>
<keyword evidence="2" id="KW-1185">Reference proteome</keyword>
<organism evidence="1 2">
    <name type="scientific">Mycolicibacterium aubagnense</name>
    <dbReference type="NCBI Taxonomy" id="319707"/>
    <lineage>
        <taxon>Bacteria</taxon>
        <taxon>Bacillati</taxon>
        <taxon>Actinomycetota</taxon>
        <taxon>Actinomycetes</taxon>
        <taxon>Mycobacteriales</taxon>
        <taxon>Mycobacteriaceae</taxon>
        <taxon>Mycolicibacterium</taxon>
    </lineage>
</organism>
<evidence type="ECO:0008006" key="3">
    <source>
        <dbReference type="Google" id="ProtNLM"/>
    </source>
</evidence>
<evidence type="ECO:0000313" key="1">
    <source>
        <dbReference type="EMBL" id="BBX85445.1"/>
    </source>
</evidence>
<accession>A0ABM7IFB4</accession>
<protein>
    <recommendedName>
        <fullName evidence="3">ER-bound oxygenase mpaB/mpaB'/Rubber oxygenase catalytic domain-containing protein</fullName>
    </recommendedName>
</protein>
<gene>
    <name evidence="1" type="ORF">MAUB_33180</name>
</gene>
<sequence length="267" mass="29986">MVEGAAWQDRTESRKTIGRASLSRTMLCRRHNNALSPLDKMAAEFFRYILEDHLDIFKYLGNDDRASFPRGFTMVSGPYMELWMLRVLWGAIEAGAISVDGQTAYRFRLGVTTRQLAEILWRGAEWPNTWGLYVLLEHDRDQSFIPKAIRLRPASMGTEILGGFIQIAGFEFLIAFEAPPVPRIFRPCGLTFSRVGFPANSYKMVAFAWPELGHPIINAVSQVPPDKNYSVPGNPRAAALRGHIPTGSLRVAPVPGPPRLVYKQSRP</sequence>
<dbReference type="Proteomes" id="UP000465609">
    <property type="component" value="Chromosome"/>
</dbReference>
<dbReference type="EMBL" id="AP022577">
    <property type="protein sequence ID" value="BBX85445.1"/>
    <property type="molecule type" value="Genomic_DNA"/>
</dbReference>
<reference evidence="1 2" key="1">
    <citation type="journal article" date="2019" name="Emerg. Microbes Infect.">
        <title>Comprehensive subspecies identification of 175 nontuberculous mycobacteria species based on 7547 genomic profiles.</title>
        <authorList>
            <person name="Matsumoto Y."/>
            <person name="Kinjo T."/>
            <person name="Motooka D."/>
            <person name="Nabeya D."/>
            <person name="Jung N."/>
            <person name="Uechi K."/>
            <person name="Horii T."/>
            <person name="Iida T."/>
            <person name="Fujita J."/>
            <person name="Nakamura S."/>
        </authorList>
    </citation>
    <scope>NUCLEOTIDE SEQUENCE [LARGE SCALE GENOMIC DNA]</scope>
    <source>
        <strain evidence="1 2">JCM 15296</strain>
    </source>
</reference>
<evidence type="ECO:0000313" key="2">
    <source>
        <dbReference type="Proteomes" id="UP000465609"/>
    </source>
</evidence>